<feature type="region of interest" description="Disordered" evidence="1">
    <location>
        <begin position="45"/>
        <end position="99"/>
    </location>
</feature>
<dbReference type="AlphaFoldDB" id="A0A835MT16"/>
<dbReference type="Proteomes" id="UP000657918">
    <property type="component" value="Chromosome 11"/>
</dbReference>
<reference evidence="2 3" key="1">
    <citation type="submission" date="2020-10" db="EMBL/GenBank/DDBJ databases">
        <title>Plant Genome Project.</title>
        <authorList>
            <person name="Zhang R.-G."/>
        </authorList>
    </citation>
    <scope>NUCLEOTIDE SEQUENCE [LARGE SCALE GENOMIC DNA]</scope>
    <source>
        <strain evidence="2">FAFU-HL-1</strain>
        <tissue evidence="2">Leaf</tissue>
    </source>
</reference>
<feature type="compositionally biased region" description="Polar residues" evidence="1">
    <location>
        <begin position="66"/>
        <end position="94"/>
    </location>
</feature>
<protein>
    <submittedName>
        <fullName evidence="2">Uncharacterized protein</fullName>
    </submittedName>
</protein>
<evidence type="ECO:0000313" key="3">
    <source>
        <dbReference type="Proteomes" id="UP000657918"/>
    </source>
</evidence>
<comment type="caution">
    <text evidence="2">The sequence shown here is derived from an EMBL/GenBank/DDBJ whole genome shotgun (WGS) entry which is preliminary data.</text>
</comment>
<proteinExistence type="predicted"/>
<dbReference type="EMBL" id="JADGMS010000011">
    <property type="protein sequence ID" value="KAF9672411.1"/>
    <property type="molecule type" value="Genomic_DNA"/>
</dbReference>
<dbReference type="OrthoDB" id="740418at2759"/>
<accession>A0A835MT16</accession>
<sequence>MAIRSDHRATSEGNLENIVWARYVGEHRGDKVASNDEQEVLKSWKELPGLDSRDGSMEVLNRKQRPSSLSSKNDDNVSSTTTSQGYDSSCTSLGSGDEVSVIPRRRVSRDWEANNDFIIMEQPGVETMACVEELSADDFWTWGVTTWTGFTIRKIR</sequence>
<name>A0A835MT16_9ROSI</name>
<keyword evidence="3" id="KW-1185">Reference proteome</keyword>
<evidence type="ECO:0000313" key="2">
    <source>
        <dbReference type="EMBL" id="KAF9672411.1"/>
    </source>
</evidence>
<evidence type="ECO:0000256" key="1">
    <source>
        <dbReference type="SAM" id="MobiDB-lite"/>
    </source>
</evidence>
<gene>
    <name evidence="2" type="ORF">SADUNF_Sadunf11G0038900</name>
</gene>
<organism evidence="2 3">
    <name type="scientific">Salix dunnii</name>
    <dbReference type="NCBI Taxonomy" id="1413687"/>
    <lineage>
        <taxon>Eukaryota</taxon>
        <taxon>Viridiplantae</taxon>
        <taxon>Streptophyta</taxon>
        <taxon>Embryophyta</taxon>
        <taxon>Tracheophyta</taxon>
        <taxon>Spermatophyta</taxon>
        <taxon>Magnoliopsida</taxon>
        <taxon>eudicotyledons</taxon>
        <taxon>Gunneridae</taxon>
        <taxon>Pentapetalae</taxon>
        <taxon>rosids</taxon>
        <taxon>fabids</taxon>
        <taxon>Malpighiales</taxon>
        <taxon>Salicaceae</taxon>
        <taxon>Saliceae</taxon>
        <taxon>Salix</taxon>
    </lineage>
</organism>